<name>A0ACB9S1L9_9MYRT</name>
<comment type="caution">
    <text evidence="1">The sequence shown here is derived from an EMBL/GenBank/DDBJ whole genome shotgun (WGS) entry which is preliminary data.</text>
</comment>
<accession>A0ACB9S1L9</accession>
<evidence type="ECO:0000313" key="1">
    <source>
        <dbReference type="EMBL" id="KAI4384984.1"/>
    </source>
</evidence>
<reference evidence="2" key="1">
    <citation type="journal article" date="2023" name="Front. Plant Sci.">
        <title>Chromosomal-level genome assembly of Melastoma candidum provides insights into trichome evolution.</title>
        <authorList>
            <person name="Zhong Y."/>
            <person name="Wu W."/>
            <person name="Sun C."/>
            <person name="Zou P."/>
            <person name="Liu Y."/>
            <person name="Dai S."/>
            <person name="Zhou R."/>
        </authorList>
    </citation>
    <scope>NUCLEOTIDE SEQUENCE [LARGE SCALE GENOMIC DNA]</scope>
</reference>
<dbReference type="EMBL" id="CM042881">
    <property type="protein sequence ID" value="KAI4384984.1"/>
    <property type="molecule type" value="Genomic_DNA"/>
</dbReference>
<proteinExistence type="predicted"/>
<protein>
    <submittedName>
        <fullName evidence="1">Uncharacterized protein</fullName>
    </submittedName>
</protein>
<organism evidence="1 2">
    <name type="scientific">Melastoma candidum</name>
    <dbReference type="NCBI Taxonomy" id="119954"/>
    <lineage>
        <taxon>Eukaryota</taxon>
        <taxon>Viridiplantae</taxon>
        <taxon>Streptophyta</taxon>
        <taxon>Embryophyta</taxon>
        <taxon>Tracheophyta</taxon>
        <taxon>Spermatophyta</taxon>
        <taxon>Magnoliopsida</taxon>
        <taxon>eudicotyledons</taxon>
        <taxon>Gunneridae</taxon>
        <taxon>Pentapetalae</taxon>
        <taxon>rosids</taxon>
        <taxon>malvids</taxon>
        <taxon>Myrtales</taxon>
        <taxon>Melastomataceae</taxon>
        <taxon>Melastomatoideae</taxon>
        <taxon>Melastomateae</taxon>
        <taxon>Melastoma</taxon>
    </lineage>
</organism>
<keyword evidence="2" id="KW-1185">Reference proteome</keyword>
<sequence>MLCYVGKATKIFIFIVTAVVVLALVLGFGPLRHSLSHHRQHSSPKCSSSSSGECDSVPSPAIVVSPPAASGYSYNPTPSIPRSSGSTQSPPTPITSPISYPPPQPPPSLPQPSSSPPIPAPPLPPSPPAMSPPPTQLPSPSPPLPPATIIAPPPLETLPSPGPMHT</sequence>
<dbReference type="Proteomes" id="UP001057402">
    <property type="component" value="Chromosome 2"/>
</dbReference>
<evidence type="ECO:0000313" key="2">
    <source>
        <dbReference type="Proteomes" id="UP001057402"/>
    </source>
</evidence>
<gene>
    <name evidence="1" type="ORF">MLD38_003061</name>
</gene>